<dbReference type="Proteomes" id="UP000316304">
    <property type="component" value="Unassembled WGS sequence"/>
</dbReference>
<evidence type="ECO:0000313" key="3">
    <source>
        <dbReference type="Proteomes" id="UP000316304"/>
    </source>
</evidence>
<keyword evidence="1" id="KW-0472">Membrane</keyword>
<keyword evidence="3" id="KW-1185">Reference proteome</keyword>
<dbReference type="EMBL" id="SJPT01000021">
    <property type="protein sequence ID" value="TWU10071.1"/>
    <property type="molecule type" value="Genomic_DNA"/>
</dbReference>
<evidence type="ECO:0000313" key="2">
    <source>
        <dbReference type="EMBL" id="TWU10071.1"/>
    </source>
</evidence>
<keyword evidence="1" id="KW-0812">Transmembrane</keyword>
<feature type="transmembrane region" description="Helical" evidence="1">
    <location>
        <begin position="6"/>
        <end position="26"/>
    </location>
</feature>
<organism evidence="2 3">
    <name type="scientific">Novipirellula galeiformis</name>
    <dbReference type="NCBI Taxonomy" id="2528004"/>
    <lineage>
        <taxon>Bacteria</taxon>
        <taxon>Pseudomonadati</taxon>
        <taxon>Planctomycetota</taxon>
        <taxon>Planctomycetia</taxon>
        <taxon>Pirellulales</taxon>
        <taxon>Pirellulaceae</taxon>
        <taxon>Novipirellula</taxon>
    </lineage>
</organism>
<reference evidence="2 3" key="1">
    <citation type="submission" date="2019-02" db="EMBL/GenBank/DDBJ databases">
        <title>Deep-cultivation of Planctomycetes and their phenomic and genomic characterization uncovers novel biology.</title>
        <authorList>
            <person name="Wiegand S."/>
            <person name="Jogler M."/>
            <person name="Boedeker C."/>
            <person name="Pinto D."/>
            <person name="Vollmers J."/>
            <person name="Rivas-Marin E."/>
            <person name="Kohn T."/>
            <person name="Peeters S.H."/>
            <person name="Heuer A."/>
            <person name="Rast P."/>
            <person name="Oberbeckmann S."/>
            <person name="Bunk B."/>
            <person name="Jeske O."/>
            <person name="Meyerdierks A."/>
            <person name="Storesund J.E."/>
            <person name="Kallscheuer N."/>
            <person name="Luecker S."/>
            <person name="Lage O.M."/>
            <person name="Pohl T."/>
            <person name="Merkel B.J."/>
            <person name="Hornburger P."/>
            <person name="Mueller R.-W."/>
            <person name="Bruemmer F."/>
            <person name="Labrenz M."/>
            <person name="Spormann A.M."/>
            <person name="Op Den Camp H."/>
            <person name="Overmann J."/>
            <person name="Amann R."/>
            <person name="Jetten M.S.M."/>
            <person name="Mascher T."/>
            <person name="Medema M.H."/>
            <person name="Devos D.P."/>
            <person name="Kaster A.-K."/>
            <person name="Ovreas L."/>
            <person name="Rohde M."/>
            <person name="Galperin M.Y."/>
            <person name="Jogler C."/>
        </authorList>
    </citation>
    <scope>NUCLEOTIDE SEQUENCE [LARGE SCALE GENOMIC DNA]</scope>
    <source>
        <strain evidence="2 3">Pla52o</strain>
    </source>
</reference>
<gene>
    <name evidence="2" type="ORF">Pla52o_57750</name>
</gene>
<comment type="caution">
    <text evidence="2">The sequence shown here is derived from an EMBL/GenBank/DDBJ whole genome shotgun (WGS) entry which is preliminary data.</text>
</comment>
<name>A0A5C6BEZ9_9BACT</name>
<accession>A0A5C6BEZ9</accession>
<evidence type="ECO:0000256" key="1">
    <source>
        <dbReference type="SAM" id="Phobius"/>
    </source>
</evidence>
<protein>
    <submittedName>
        <fullName evidence="2">Uncharacterized protein</fullName>
    </submittedName>
</protein>
<keyword evidence="1" id="KW-1133">Transmembrane helix</keyword>
<proteinExistence type="predicted"/>
<sequence>MIALLISVFSLALILISMGLLWFWFVRSEDDPAKK</sequence>
<dbReference type="AlphaFoldDB" id="A0A5C6BEZ9"/>